<sequence>MTEDILKIMDKRRLAKDNKEEYETLQKVIRKKCDEAKENWINDKCNSIDLHCRSTPQVMYRNIDEITGKKTCSSTGCLKSKNGDIIMEKEKILERWEEYISELFEDQRKDHNVMNNNFAGPPIMKDEVQAAIRKMKTGKATGSDGISVELIEALGDYGVDKVTHYIIKRNLRYRSDTNRYV</sequence>
<evidence type="ECO:0000313" key="1">
    <source>
        <dbReference type="EMBL" id="GFO07606.1"/>
    </source>
</evidence>
<keyword evidence="1" id="KW-0540">Nuclease</keyword>
<dbReference type="GO" id="GO:0004519">
    <property type="term" value="F:endonuclease activity"/>
    <property type="evidence" value="ECO:0007669"/>
    <property type="project" value="UniProtKB-KW"/>
</dbReference>
<protein>
    <submittedName>
        <fullName evidence="1">Endonuclease-reverse transcriptase</fullName>
    </submittedName>
</protein>
<dbReference type="AlphaFoldDB" id="A0AAV4AM03"/>
<accession>A0AAV4AM03</accession>
<evidence type="ECO:0000313" key="2">
    <source>
        <dbReference type="Proteomes" id="UP000735302"/>
    </source>
</evidence>
<keyword evidence="2" id="KW-1185">Reference proteome</keyword>
<gene>
    <name evidence="1" type="ORF">PoB_003411100</name>
</gene>
<dbReference type="EMBL" id="BLXT01003901">
    <property type="protein sequence ID" value="GFO07606.1"/>
    <property type="molecule type" value="Genomic_DNA"/>
</dbReference>
<keyword evidence="1" id="KW-0255">Endonuclease</keyword>
<keyword evidence="1" id="KW-0378">Hydrolase</keyword>
<organism evidence="1 2">
    <name type="scientific">Plakobranchus ocellatus</name>
    <dbReference type="NCBI Taxonomy" id="259542"/>
    <lineage>
        <taxon>Eukaryota</taxon>
        <taxon>Metazoa</taxon>
        <taxon>Spiralia</taxon>
        <taxon>Lophotrochozoa</taxon>
        <taxon>Mollusca</taxon>
        <taxon>Gastropoda</taxon>
        <taxon>Heterobranchia</taxon>
        <taxon>Euthyneura</taxon>
        <taxon>Panpulmonata</taxon>
        <taxon>Sacoglossa</taxon>
        <taxon>Placobranchoidea</taxon>
        <taxon>Plakobranchidae</taxon>
        <taxon>Plakobranchus</taxon>
    </lineage>
</organism>
<reference evidence="1 2" key="1">
    <citation type="journal article" date="2021" name="Elife">
        <title>Chloroplast acquisition without the gene transfer in kleptoplastic sea slugs, Plakobranchus ocellatus.</title>
        <authorList>
            <person name="Maeda T."/>
            <person name="Takahashi S."/>
            <person name="Yoshida T."/>
            <person name="Shimamura S."/>
            <person name="Takaki Y."/>
            <person name="Nagai Y."/>
            <person name="Toyoda A."/>
            <person name="Suzuki Y."/>
            <person name="Arimoto A."/>
            <person name="Ishii H."/>
            <person name="Satoh N."/>
            <person name="Nishiyama T."/>
            <person name="Hasebe M."/>
            <person name="Maruyama T."/>
            <person name="Minagawa J."/>
            <person name="Obokata J."/>
            <person name="Shigenobu S."/>
        </authorList>
    </citation>
    <scope>NUCLEOTIDE SEQUENCE [LARGE SCALE GENOMIC DNA]</scope>
</reference>
<comment type="caution">
    <text evidence="1">The sequence shown here is derived from an EMBL/GenBank/DDBJ whole genome shotgun (WGS) entry which is preliminary data.</text>
</comment>
<proteinExistence type="predicted"/>
<name>A0AAV4AM03_9GAST</name>
<dbReference type="Proteomes" id="UP000735302">
    <property type="component" value="Unassembled WGS sequence"/>
</dbReference>